<dbReference type="EMBL" id="FNBK01000028">
    <property type="protein sequence ID" value="SDG37274.1"/>
    <property type="molecule type" value="Genomic_DNA"/>
</dbReference>
<keyword evidence="2" id="KW-1185">Reference proteome</keyword>
<proteinExistence type="predicted"/>
<dbReference type="Proteomes" id="UP000199076">
    <property type="component" value="Unassembled WGS sequence"/>
</dbReference>
<gene>
    <name evidence="1" type="ORF">SAMN05216218_1282</name>
</gene>
<reference evidence="2" key="1">
    <citation type="submission" date="2016-10" db="EMBL/GenBank/DDBJ databases">
        <authorList>
            <person name="Varghese N."/>
            <person name="Submissions S."/>
        </authorList>
    </citation>
    <scope>NUCLEOTIDE SEQUENCE [LARGE SCALE GENOMIC DNA]</scope>
    <source>
        <strain evidence="2">IBRC-M 10760</strain>
    </source>
</reference>
<organism evidence="1 2">
    <name type="scientific">Halorientalis regularis</name>
    <dbReference type="NCBI Taxonomy" id="660518"/>
    <lineage>
        <taxon>Archaea</taxon>
        <taxon>Methanobacteriati</taxon>
        <taxon>Methanobacteriota</taxon>
        <taxon>Stenosarchaea group</taxon>
        <taxon>Halobacteria</taxon>
        <taxon>Halobacteriales</taxon>
        <taxon>Haloarculaceae</taxon>
        <taxon>Halorientalis</taxon>
    </lineage>
</organism>
<dbReference type="AlphaFoldDB" id="A0A1G7TQP5"/>
<evidence type="ECO:0000313" key="2">
    <source>
        <dbReference type="Proteomes" id="UP000199076"/>
    </source>
</evidence>
<dbReference type="STRING" id="660518.SAMN05216218_1282"/>
<sequence length="91" mass="10405">MIRFFLSMGLQFGELGFRSGSFPLTGLPVEKHVVGTDSAGRRSQRHMKVLHLVSSFREIVGMIFLTKNFFSLENRRGIRELGHIRNRLGKT</sequence>
<evidence type="ECO:0000313" key="1">
    <source>
        <dbReference type="EMBL" id="SDG37274.1"/>
    </source>
</evidence>
<protein>
    <submittedName>
        <fullName evidence="1">Uncharacterized protein</fullName>
    </submittedName>
</protein>
<accession>A0A1G7TQP5</accession>
<name>A0A1G7TQP5_9EURY</name>